<keyword evidence="1" id="KW-1133">Transmembrane helix</keyword>
<feature type="domain" description="Protein-glutamine gamma-glutamyltransferase-like C-terminal" evidence="2">
    <location>
        <begin position="147"/>
        <end position="221"/>
    </location>
</feature>
<accession>A9WMQ2</accession>
<dbReference type="EMBL" id="CP000910">
    <property type="protein sequence ID" value="ABY23380.1"/>
    <property type="molecule type" value="Genomic_DNA"/>
</dbReference>
<dbReference type="eggNOG" id="ENOG5032SSX">
    <property type="taxonomic scope" value="Bacteria"/>
</dbReference>
<sequence length="242" mass="26177">MGEPMMTGYPLLDGLPTDVPVDPDSDQARQWAIDELSKQPYQSAKPGILDSVWDAIVKFFNSLLEGLQNATGIDGGVLGIVLVIVVIVVIGLIVGLVLLLRPRLLHREQPDAEVFESELTLSAAQHRTLAAKAADVRDFALAITETFRAIVRASEERGVIDPQAGRTADEVAGKLSAAFGSARQALMSSATLFNRVRYSVQSSGRSSASESEFRAIRELDESLASLQPEYSDEAQLNWVGPQ</sequence>
<dbReference type="InterPro" id="IPR025403">
    <property type="entry name" value="TgpA-like_C"/>
</dbReference>
<dbReference type="KEGG" id="rsa:RSal33209_1644"/>
<name>A9WMQ2_RENSM</name>
<dbReference type="Pfam" id="PF13559">
    <property type="entry name" value="DUF4129"/>
    <property type="match status" value="1"/>
</dbReference>
<dbReference type="STRING" id="288705.RSal33209_1644"/>
<organism evidence="3 4">
    <name type="scientific">Renibacterium salmoninarum (strain ATCC 33209 / DSM 20767 / JCM 11484 / NBRC 15589 / NCIMB 2235)</name>
    <dbReference type="NCBI Taxonomy" id="288705"/>
    <lineage>
        <taxon>Bacteria</taxon>
        <taxon>Bacillati</taxon>
        <taxon>Actinomycetota</taxon>
        <taxon>Actinomycetes</taxon>
        <taxon>Micrococcales</taxon>
        <taxon>Micrococcaceae</taxon>
        <taxon>Renibacterium</taxon>
    </lineage>
</organism>
<evidence type="ECO:0000259" key="2">
    <source>
        <dbReference type="Pfam" id="PF13559"/>
    </source>
</evidence>
<feature type="transmembrane region" description="Helical" evidence="1">
    <location>
        <begin position="77"/>
        <end position="100"/>
    </location>
</feature>
<dbReference type="HOGENOM" id="CLU_097507_0_0_11"/>
<keyword evidence="1" id="KW-0472">Membrane</keyword>
<proteinExistence type="predicted"/>
<keyword evidence="1" id="KW-0812">Transmembrane</keyword>
<protein>
    <submittedName>
        <fullName evidence="3">Hypothetical membrane protein</fullName>
    </submittedName>
</protein>
<dbReference type="AlphaFoldDB" id="A9WMQ2"/>
<evidence type="ECO:0000313" key="4">
    <source>
        <dbReference type="Proteomes" id="UP000002007"/>
    </source>
</evidence>
<evidence type="ECO:0000313" key="3">
    <source>
        <dbReference type="EMBL" id="ABY23380.1"/>
    </source>
</evidence>
<reference evidence="4" key="1">
    <citation type="journal article" date="2008" name="J. Bacteriol.">
        <title>Genome sequence of the fish pathogen Renibacterium salmoninarum suggests reductive evolution away from an environmental Arthrobacter ancestor.</title>
        <authorList>
            <person name="Wiens G.D."/>
            <person name="Rockey D.D."/>
            <person name="Wu Z."/>
            <person name="Chang J."/>
            <person name="Levy R."/>
            <person name="Crane S."/>
            <person name="Chen D.S."/>
            <person name="Capri G.R."/>
            <person name="Burnett J.R."/>
            <person name="Sudheesh P.S."/>
            <person name="Schipma M.J."/>
            <person name="Burd H."/>
            <person name="Bhattacharyya A."/>
            <person name="Rhodes L.D."/>
            <person name="Kaul R."/>
            <person name="Strom M.S."/>
        </authorList>
    </citation>
    <scope>NUCLEOTIDE SEQUENCE [LARGE SCALE GENOMIC DNA]</scope>
    <source>
        <strain evidence="4">ATCC 33209 / DSM 20767 / JCM 11484 / NBRC 15589 / NCIMB 2235</strain>
    </source>
</reference>
<gene>
    <name evidence="3" type="ordered locus">RSal33209_1644</name>
</gene>
<evidence type="ECO:0000256" key="1">
    <source>
        <dbReference type="SAM" id="Phobius"/>
    </source>
</evidence>
<dbReference type="Proteomes" id="UP000002007">
    <property type="component" value="Chromosome"/>
</dbReference>
<keyword evidence="4" id="KW-1185">Reference proteome</keyword>